<feature type="signal peptide" evidence="3">
    <location>
        <begin position="1"/>
        <end position="40"/>
    </location>
</feature>
<dbReference type="Proteomes" id="UP000028828">
    <property type="component" value="Unassembled WGS sequence"/>
</dbReference>
<name>A0A086JB81_TOXGO</name>
<evidence type="ECO:0000256" key="3">
    <source>
        <dbReference type="SAM" id="SignalP"/>
    </source>
</evidence>
<dbReference type="AlphaFoldDB" id="A0A086JB81"/>
<feature type="region of interest" description="Disordered" evidence="2">
    <location>
        <begin position="502"/>
        <end position="555"/>
    </location>
</feature>
<feature type="compositionally biased region" description="Basic and acidic residues" evidence="2">
    <location>
        <begin position="854"/>
        <end position="867"/>
    </location>
</feature>
<evidence type="ECO:0000313" key="5">
    <source>
        <dbReference type="Proteomes" id="UP000028828"/>
    </source>
</evidence>
<accession>A0A086JB81</accession>
<feature type="region of interest" description="Disordered" evidence="2">
    <location>
        <begin position="631"/>
        <end position="665"/>
    </location>
</feature>
<evidence type="ECO:0000256" key="2">
    <source>
        <dbReference type="SAM" id="MobiDB-lite"/>
    </source>
</evidence>
<keyword evidence="3" id="KW-0732">Signal</keyword>
<feature type="compositionally biased region" description="Basic and acidic residues" evidence="2">
    <location>
        <begin position="1002"/>
        <end position="1018"/>
    </location>
</feature>
<keyword evidence="1" id="KW-0175">Coiled coil</keyword>
<feature type="region of interest" description="Disordered" evidence="2">
    <location>
        <begin position="244"/>
        <end position="275"/>
    </location>
</feature>
<organism evidence="4 5">
    <name type="scientific">Toxoplasma gondii p89</name>
    <dbReference type="NCBI Taxonomy" id="943119"/>
    <lineage>
        <taxon>Eukaryota</taxon>
        <taxon>Sar</taxon>
        <taxon>Alveolata</taxon>
        <taxon>Apicomplexa</taxon>
        <taxon>Conoidasida</taxon>
        <taxon>Coccidia</taxon>
        <taxon>Eucoccidiorida</taxon>
        <taxon>Eimeriorina</taxon>
        <taxon>Sarcocystidae</taxon>
        <taxon>Toxoplasma</taxon>
    </lineage>
</organism>
<gene>
    <name evidence="4" type="ORF">TGP89_258200</name>
</gene>
<protein>
    <submittedName>
        <fullName evidence="4">Putative glutamic acid-rich protein</fullName>
    </submittedName>
</protein>
<comment type="caution">
    <text evidence="4">The sequence shown here is derived from an EMBL/GenBank/DDBJ whole genome shotgun (WGS) entry which is preliminary data.</text>
</comment>
<feature type="region of interest" description="Disordered" evidence="2">
    <location>
        <begin position="808"/>
        <end position="1084"/>
    </location>
</feature>
<feature type="region of interest" description="Disordered" evidence="2">
    <location>
        <begin position="399"/>
        <end position="460"/>
    </location>
</feature>
<feature type="chain" id="PRO_5001808123" evidence="3">
    <location>
        <begin position="41"/>
        <end position="1084"/>
    </location>
</feature>
<feature type="coiled-coil region" evidence="1">
    <location>
        <begin position="767"/>
        <end position="807"/>
    </location>
</feature>
<feature type="compositionally biased region" description="Low complexity" evidence="2">
    <location>
        <begin position="399"/>
        <end position="431"/>
    </location>
</feature>
<dbReference type="OrthoDB" id="10365074at2759"/>
<proteinExistence type="predicted"/>
<feature type="compositionally biased region" description="Polar residues" evidence="2">
    <location>
        <begin position="932"/>
        <end position="943"/>
    </location>
</feature>
<evidence type="ECO:0000313" key="4">
    <source>
        <dbReference type="EMBL" id="KFG29399.1"/>
    </source>
</evidence>
<feature type="compositionally biased region" description="Polar residues" evidence="2">
    <location>
        <begin position="1058"/>
        <end position="1084"/>
    </location>
</feature>
<feature type="compositionally biased region" description="Basic and acidic residues" evidence="2">
    <location>
        <begin position="535"/>
        <end position="555"/>
    </location>
</feature>
<reference evidence="4 5" key="1">
    <citation type="submission" date="2014-03" db="EMBL/GenBank/DDBJ databases">
        <authorList>
            <person name="Sibley D."/>
            <person name="Venepally P."/>
            <person name="Karamycheva S."/>
            <person name="Hadjithomas M."/>
            <person name="Khan A."/>
            <person name="Brunk B."/>
            <person name="Roos D."/>
            <person name="Caler E."/>
            <person name="Lorenzi H."/>
        </authorList>
    </citation>
    <scope>NUCLEOTIDE SEQUENCE [LARGE SCALE GENOMIC DNA]</scope>
    <source>
        <strain evidence="5">p89</strain>
    </source>
</reference>
<feature type="coiled-coil region" evidence="1">
    <location>
        <begin position="675"/>
        <end position="734"/>
    </location>
</feature>
<feature type="compositionally biased region" description="Basic and acidic residues" evidence="2">
    <location>
        <begin position="827"/>
        <end position="839"/>
    </location>
</feature>
<feature type="compositionally biased region" description="Polar residues" evidence="2">
    <location>
        <begin position="868"/>
        <end position="878"/>
    </location>
</feature>
<sequence length="1084" mass="121203">MATVCPRRSCCYLQAFGRRRTCFLAILLLFTNVLKDVASAKPENVHLEEEQIFSDPDNQRATLRRVTPTEHGSLRQSAEALDRVPGVPTSVSDRRVLDAIRGSFVDDSLSIDESSHSPETSSSEQSLRGLQATRGYANLPWSSYIPQAVTNFGWRQFVPVVGSATVASPAPPFPTWEQFLLSMLGRESVPDQRAASQSVGSNLQRLMLRDAGTTSSQNTAKLDETPSFNWQQYVPLGVLSVPNHDKPQYQSAEEAKPTPETKAEKKESQEQPVETRRLQLSLPLIAPIPLYGSYPWALGTPQQTFQQMDNQTWQSQQQLFTNPLQQPLLPFQMPQAPLITMPQETQRQFNTMQERLKQMQKQVTTELQEQLEPQLQREHVWQTPGGGVAYGRFGTASASSVWNSSQSGQDAPVVQQQPQQLSQVGNQQQHQSESPNEGNISAPQLQYPPGGPPDDLLSSLMHDLDNEKEDTKGGAHDSKEGLPELLQPQLLVEDKYREALGSIQQTDASPKETAGRQGLGQRPRRLGRNLAGVAGREDSRVEDRDGETNSDVERDLQAGPSWQQFIPSWTQFVPPQIFGRHSAGPVHEAQQQRSDGMNLHTRRETAYEELVLRQQQLEQQLEEIQASRYEPDWRQPRNSRQRQSEVGIQVDRSTAPKTADMGPSRDTAKLQALHKAQTAELKARQEARMDELAKKWKQETDELEQRHREQVQRLQEWQQERARAQAEQLSERQDEEWKTLKTKQSSDLKAILRRQDAIATRVQRDQTLQLQQLLALQQKQLDQAERLHQLQASLRQQERDVAQQLKIAQQGNYEKIPPLDTDSAEMQSKEEPETEKGEDSGTSSDEELPVPQSRPKEELMSGEKQEQAEQANGETGNKATLKVEGESSGIDEEATPQEGPSESAEPQRERKNGMTTQLAAASEPYDNVEADGQQQDASFQLFENSEEGAGQGESGDTANSAKEGPSDGTEPVSDEEFYAASGDADHEEEYELQKLLSSSEETGAHRADDEGVPPHDEAEKPDEDSSVENYALDVEEKDEGALQSVTKPQESLTEDDNNLQFDQEATEPSEQLPGTPTNNTAGIV</sequence>
<feature type="compositionally biased region" description="Polar residues" evidence="2">
    <location>
        <begin position="432"/>
        <end position="444"/>
    </location>
</feature>
<dbReference type="EMBL" id="AEYI02002174">
    <property type="protein sequence ID" value="KFG29399.1"/>
    <property type="molecule type" value="Genomic_DNA"/>
</dbReference>
<dbReference type="VEuPathDB" id="ToxoDB:TGP89_258200"/>
<evidence type="ECO:0000256" key="1">
    <source>
        <dbReference type="SAM" id="Coils"/>
    </source>
</evidence>